<feature type="compositionally biased region" description="Basic and acidic residues" evidence="1">
    <location>
        <begin position="24"/>
        <end position="35"/>
    </location>
</feature>
<feature type="region of interest" description="Disordered" evidence="1">
    <location>
        <begin position="24"/>
        <end position="44"/>
    </location>
</feature>
<accession>A0A7I4Z6G3</accession>
<feature type="region of interest" description="Disordered" evidence="1">
    <location>
        <begin position="101"/>
        <end position="129"/>
    </location>
</feature>
<name>A0A7I4Z6G3_HAECO</name>
<evidence type="ECO:0000313" key="2">
    <source>
        <dbReference type="Proteomes" id="UP000025227"/>
    </source>
</evidence>
<feature type="compositionally biased region" description="Basic residues" evidence="1">
    <location>
        <begin position="119"/>
        <end position="129"/>
    </location>
</feature>
<proteinExistence type="predicted"/>
<sequence>MHSARECVEFHEYKFSVPRRKRWVNDSEKTKKNSDRSPSGDSRLERLQVEKFQMILNDSLDRTRFNTLPGGGNKALDRTCRCYVKKPVVLREGVEFVECDHNDPVRSPEDDSDYGPVNSRKKPRTFVGI</sequence>
<dbReference type="WBParaSite" id="HCON_00180940-00001">
    <property type="protein sequence ID" value="HCON_00180940-00001"/>
    <property type="gene ID" value="HCON_00180940"/>
</dbReference>
<reference evidence="3" key="1">
    <citation type="submission" date="2020-12" db="UniProtKB">
        <authorList>
            <consortium name="WormBaseParasite"/>
        </authorList>
    </citation>
    <scope>IDENTIFICATION</scope>
    <source>
        <strain evidence="3">MHco3</strain>
    </source>
</reference>
<keyword evidence="2" id="KW-1185">Reference proteome</keyword>
<organism evidence="2 3">
    <name type="scientific">Haemonchus contortus</name>
    <name type="common">Barber pole worm</name>
    <dbReference type="NCBI Taxonomy" id="6289"/>
    <lineage>
        <taxon>Eukaryota</taxon>
        <taxon>Metazoa</taxon>
        <taxon>Ecdysozoa</taxon>
        <taxon>Nematoda</taxon>
        <taxon>Chromadorea</taxon>
        <taxon>Rhabditida</taxon>
        <taxon>Rhabditina</taxon>
        <taxon>Rhabditomorpha</taxon>
        <taxon>Strongyloidea</taxon>
        <taxon>Trichostrongylidae</taxon>
        <taxon>Haemonchus</taxon>
    </lineage>
</organism>
<evidence type="ECO:0000313" key="3">
    <source>
        <dbReference type="WBParaSite" id="HCON_00180940-00001"/>
    </source>
</evidence>
<protein>
    <submittedName>
        <fullName evidence="3">Uncharacterized protein</fullName>
    </submittedName>
</protein>
<evidence type="ECO:0000256" key="1">
    <source>
        <dbReference type="SAM" id="MobiDB-lite"/>
    </source>
</evidence>
<dbReference type="OrthoDB" id="10366387at2759"/>
<dbReference type="Proteomes" id="UP000025227">
    <property type="component" value="Unplaced"/>
</dbReference>
<dbReference type="AlphaFoldDB" id="A0A7I4Z6G3"/>